<proteinExistence type="predicted"/>
<dbReference type="EMBL" id="BNAI01000003">
    <property type="protein sequence ID" value="GHF17055.1"/>
    <property type="molecule type" value="Genomic_DNA"/>
</dbReference>
<protein>
    <submittedName>
        <fullName evidence="1">Uncharacterized protein</fullName>
    </submittedName>
</protein>
<name>A0A8J3M136_9MICO</name>
<gene>
    <name evidence="1" type="ORF">GCM10011600_17260</name>
</gene>
<dbReference type="Proteomes" id="UP000617531">
    <property type="component" value="Unassembled WGS sequence"/>
</dbReference>
<reference evidence="1" key="1">
    <citation type="journal article" date="2014" name="Int. J. Syst. Evol. Microbiol.">
        <title>Complete genome sequence of Corynebacterium casei LMG S-19264T (=DSM 44701T), isolated from a smear-ripened cheese.</title>
        <authorList>
            <consortium name="US DOE Joint Genome Institute (JGI-PGF)"/>
            <person name="Walter F."/>
            <person name="Albersmeier A."/>
            <person name="Kalinowski J."/>
            <person name="Ruckert C."/>
        </authorList>
    </citation>
    <scope>NUCLEOTIDE SEQUENCE</scope>
    <source>
        <strain evidence="1">CGMCC 1.16548</strain>
    </source>
</reference>
<evidence type="ECO:0000313" key="1">
    <source>
        <dbReference type="EMBL" id="GHF17055.1"/>
    </source>
</evidence>
<keyword evidence="2" id="KW-1185">Reference proteome</keyword>
<dbReference type="RefSeq" id="WP_191283094.1">
    <property type="nucleotide sequence ID" value="NZ_BNAI01000003.1"/>
</dbReference>
<comment type="caution">
    <text evidence="1">The sequence shown here is derived from an EMBL/GenBank/DDBJ whole genome shotgun (WGS) entry which is preliminary data.</text>
</comment>
<reference evidence="1" key="2">
    <citation type="submission" date="2020-09" db="EMBL/GenBank/DDBJ databases">
        <authorList>
            <person name="Sun Q."/>
            <person name="Zhou Y."/>
        </authorList>
    </citation>
    <scope>NUCLEOTIDE SEQUENCE</scope>
    <source>
        <strain evidence="1">CGMCC 1.16548</strain>
    </source>
</reference>
<sequence>MSDHSAVRHLPTDPPMISYWRYVALVRQWDRDSLIRLAGWASARNQGRVIVNDAASDWLPWNIAGMAVTAICRGTPHGPVPSVDQFRELVWQFGNIEDGPLDDQDNLLHSLERMFHEQLPYQRHALNEWSRVQALFVDTPFPPERVPEVMQPGWAKDLLGGVTVAEYSATGFALWASAMASDGRFNPAQWDDSLGGLLEVLPSARMQEIGRAHFTTTIESVKAARRARPSLNRASEKHALNPLIARPFLTDVVQGAWLAPSTDLIEQKLSVAGITYLGMDRWGTKFSRDLGRLFEAYVGRHLMLIEGAKLLGEIEFGTRRNPDTSTDWILITDQLVVLIEVKASSPTEAIRQSVGDLFAGVRAKVAEGIEQLNKTARAIVNDREAFAEVPTDRPVVGLVVTLGAFPSAVMAYRMGQLGKSEIPLSFVNVGELEELVMRSADQVASLILDGLADSDVPDLIQNLEGVIRKHPGGRNAIIDGAWRANPIMRYLDTRKAETPDAGSDPDSA</sequence>
<evidence type="ECO:0000313" key="2">
    <source>
        <dbReference type="Proteomes" id="UP000617531"/>
    </source>
</evidence>
<dbReference type="AlphaFoldDB" id="A0A8J3M136"/>
<accession>A0A8J3M136</accession>
<organism evidence="1 2">
    <name type="scientific">Pseudolysinimonas yzui</name>
    <dbReference type="NCBI Taxonomy" id="2708254"/>
    <lineage>
        <taxon>Bacteria</taxon>
        <taxon>Bacillati</taxon>
        <taxon>Actinomycetota</taxon>
        <taxon>Actinomycetes</taxon>
        <taxon>Micrococcales</taxon>
        <taxon>Microbacteriaceae</taxon>
        <taxon>Pseudolysinimonas</taxon>
    </lineage>
</organism>